<feature type="domain" description="HTH merR-type" evidence="2">
    <location>
        <begin position="6"/>
        <end position="72"/>
    </location>
</feature>
<dbReference type="SUPFAM" id="SSF54593">
    <property type="entry name" value="Glyoxalase/Bleomycin resistance protein/Dihydroxybiphenyl dioxygenase"/>
    <property type="match status" value="1"/>
</dbReference>
<dbReference type="GO" id="GO:0003677">
    <property type="term" value="F:DNA binding"/>
    <property type="evidence" value="ECO:0007669"/>
    <property type="project" value="UniProtKB-KW"/>
</dbReference>
<dbReference type="RefSeq" id="WP_051161607.1">
    <property type="nucleotide sequence ID" value="NZ_JACHIT010000002.1"/>
</dbReference>
<reference evidence="3 4" key="1">
    <citation type="submission" date="2020-08" db="EMBL/GenBank/DDBJ databases">
        <title>Sequencing the genomes of 1000 actinobacteria strains.</title>
        <authorList>
            <person name="Klenk H.-P."/>
        </authorList>
    </citation>
    <scope>NUCLEOTIDE SEQUENCE [LARGE SCALE GENOMIC DNA]</scope>
    <source>
        <strain evidence="3 4">DSM 43582</strain>
    </source>
</reference>
<protein>
    <submittedName>
        <fullName evidence="3">DNA-binding transcriptional MerR regulator</fullName>
    </submittedName>
</protein>
<keyword evidence="4" id="KW-1185">Reference proteome</keyword>
<evidence type="ECO:0000256" key="1">
    <source>
        <dbReference type="ARBA" id="ARBA00023125"/>
    </source>
</evidence>
<dbReference type="InterPro" id="IPR009061">
    <property type="entry name" value="DNA-bd_dom_put_sf"/>
</dbReference>
<accession>A0A7W9PJD3</accession>
<dbReference type="SMART" id="SM00422">
    <property type="entry name" value="HTH_MERR"/>
    <property type="match status" value="1"/>
</dbReference>
<gene>
    <name evidence="3" type="ORF">BJY24_005932</name>
</gene>
<dbReference type="InterPro" id="IPR000551">
    <property type="entry name" value="MerR-type_HTH_dom"/>
</dbReference>
<sequence length="220" mass="24690">MAGTKVGELARSTGLTVRTLHYYDEIGLLAPSGRTSAGHRLYSTADIERLYRITLLRKLGLRLDEIASALDDPAWDLRSAMGRHIEQLDGQLAVGHRLRQRLTVMVNAAGDRREIRSRELLDTLEDMVMLDTKVRRRIPTLVYADIEAAHTFLTEVFGFEAGRLDRDPDGVVQHGEVTAGDGVIWLHRVSPRFGLHSPRTAGFDTVSCENRLWSFMTPLV</sequence>
<dbReference type="InterPro" id="IPR029068">
    <property type="entry name" value="Glyas_Bleomycin-R_OHBP_Dase"/>
</dbReference>
<comment type="caution">
    <text evidence="3">The sequence shown here is derived from an EMBL/GenBank/DDBJ whole genome shotgun (WGS) entry which is preliminary data.</text>
</comment>
<dbReference type="PROSITE" id="PS00552">
    <property type="entry name" value="HTH_MERR_1"/>
    <property type="match status" value="1"/>
</dbReference>
<dbReference type="Proteomes" id="UP000540412">
    <property type="component" value="Unassembled WGS sequence"/>
</dbReference>
<dbReference type="PANTHER" id="PTHR30204:SF90">
    <property type="entry name" value="HTH-TYPE TRANSCRIPTIONAL ACTIVATOR MTA"/>
    <property type="match status" value="1"/>
</dbReference>
<evidence type="ECO:0000313" key="4">
    <source>
        <dbReference type="Proteomes" id="UP000540412"/>
    </source>
</evidence>
<dbReference type="AlphaFoldDB" id="A0A7W9PJD3"/>
<dbReference type="EMBL" id="JACHIT010000002">
    <property type="protein sequence ID" value="MBB5917020.1"/>
    <property type="molecule type" value="Genomic_DNA"/>
</dbReference>
<keyword evidence="1 3" id="KW-0238">DNA-binding</keyword>
<dbReference type="PRINTS" id="PR00040">
    <property type="entry name" value="HTHMERR"/>
</dbReference>
<dbReference type="InterPro" id="IPR047057">
    <property type="entry name" value="MerR_fam"/>
</dbReference>
<dbReference type="GO" id="GO:0003700">
    <property type="term" value="F:DNA-binding transcription factor activity"/>
    <property type="evidence" value="ECO:0007669"/>
    <property type="project" value="InterPro"/>
</dbReference>
<dbReference type="Pfam" id="PF13411">
    <property type="entry name" value="MerR_1"/>
    <property type="match status" value="1"/>
</dbReference>
<organism evidence="3 4">
    <name type="scientific">Nocardia transvalensis</name>
    <dbReference type="NCBI Taxonomy" id="37333"/>
    <lineage>
        <taxon>Bacteria</taxon>
        <taxon>Bacillati</taxon>
        <taxon>Actinomycetota</taxon>
        <taxon>Actinomycetes</taxon>
        <taxon>Mycobacteriales</taxon>
        <taxon>Nocardiaceae</taxon>
        <taxon>Nocardia</taxon>
    </lineage>
</organism>
<proteinExistence type="predicted"/>
<dbReference type="SUPFAM" id="SSF46955">
    <property type="entry name" value="Putative DNA-binding domain"/>
    <property type="match status" value="1"/>
</dbReference>
<name>A0A7W9PJD3_9NOCA</name>
<dbReference type="CDD" id="cd01106">
    <property type="entry name" value="HTH_TipAL-Mta"/>
    <property type="match status" value="1"/>
</dbReference>
<dbReference type="Gene3D" id="1.10.1660.10">
    <property type="match status" value="1"/>
</dbReference>
<dbReference type="Gene3D" id="3.30.720.120">
    <property type="match status" value="1"/>
</dbReference>
<dbReference type="PROSITE" id="PS50937">
    <property type="entry name" value="HTH_MERR_2"/>
    <property type="match status" value="1"/>
</dbReference>
<evidence type="ECO:0000313" key="3">
    <source>
        <dbReference type="EMBL" id="MBB5917020.1"/>
    </source>
</evidence>
<evidence type="ECO:0000259" key="2">
    <source>
        <dbReference type="PROSITE" id="PS50937"/>
    </source>
</evidence>
<dbReference type="PANTHER" id="PTHR30204">
    <property type="entry name" value="REDOX-CYCLING DRUG-SENSING TRANSCRIPTIONAL ACTIVATOR SOXR"/>
    <property type="match status" value="1"/>
</dbReference>